<dbReference type="Proteomes" id="UP001209540">
    <property type="component" value="Unassembled WGS sequence"/>
</dbReference>
<organism evidence="2 3">
    <name type="scientific">Phascolomyces articulosus</name>
    <dbReference type="NCBI Taxonomy" id="60185"/>
    <lineage>
        <taxon>Eukaryota</taxon>
        <taxon>Fungi</taxon>
        <taxon>Fungi incertae sedis</taxon>
        <taxon>Mucoromycota</taxon>
        <taxon>Mucoromycotina</taxon>
        <taxon>Mucoromycetes</taxon>
        <taxon>Mucorales</taxon>
        <taxon>Lichtheimiaceae</taxon>
        <taxon>Phascolomyces</taxon>
    </lineage>
</organism>
<dbReference type="Pfam" id="PF06985">
    <property type="entry name" value="HET"/>
    <property type="match status" value="1"/>
</dbReference>
<dbReference type="PANTHER" id="PTHR33112">
    <property type="entry name" value="DOMAIN PROTEIN, PUTATIVE-RELATED"/>
    <property type="match status" value="1"/>
</dbReference>
<evidence type="ECO:0000313" key="2">
    <source>
        <dbReference type="EMBL" id="KAI9268255.1"/>
    </source>
</evidence>
<dbReference type="InterPro" id="IPR010730">
    <property type="entry name" value="HET"/>
</dbReference>
<feature type="domain" description="Heterokaryon incompatibility" evidence="1">
    <location>
        <begin position="64"/>
        <end position="184"/>
    </location>
</feature>
<reference evidence="2" key="2">
    <citation type="submission" date="2023-02" db="EMBL/GenBank/DDBJ databases">
        <authorList>
            <consortium name="DOE Joint Genome Institute"/>
            <person name="Mondo S.J."/>
            <person name="Chang Y."/>
            <person name="Wang Y."/>
            <person name="Ahrendt S."/>
            <person name="Andreopoulos W."/>
            <person name="Barry K."/>
            <person name="Beard J."/>
            <person name="Benny G.L."/>
            <person name="Blankenship S."/>
            <person name="Bonito G."/>
            <person name="Cuomo C."/>
            <person name="Desiro A."/>
            <person name="Gervers K.A."/>
            <person name="Hundley H."/>
            <person name="Kuo A."/>
            <person name="LaButti K."/>
            <person name="Lang B.F."/>
            <person name="Lipzen A."/>
            <person name="O'Donnell K."/>
            <person name="Pangilinan J."/>
            <person name="Reynolds N."/>
            <person name="Sandor L."/>
            <person name="Smith M.W."/>
            <person name="Tsang A."/>
            <person name="Grigoriev I.V."/>
            <person name="Stajich J.E."/>
            <person name="Spatafora J.W."/>
        </authorList>
    </citation>
    <scope>NUCLEOTIDE SEQUENCE</scope>
    <source>
        <strain evidence="2">RSA 2281</strain>
    </source>
</reference>
<dbReference type="AlphaFoldDB" id="A0AAD5KEP9"/>
<comment type="caution">
    <text evidence="2">The sequence shown here is derived from an EMBL/GenBank/DDBJ whole genome shotgun (WGS) entry which is preliminary data.</text>
</comment>
<proteinExistence type="predicted"/>
<name>A0AAD5KEP9_9FUNG</name>
<keyword evidence="3" id="KW-1185">Reference proteome</keyword>
<dbReference type="EMBL" id="JAIXMP010000009">
    <property type="protein sequence ID" value="KAI9268255.1"/>
    <property type="molecule type" value="Genomic_DNA"/>
</dbReference>
<sequence length="433" mass="50715">MRCNSIVLRQKNKYITYCRNQISTYIQDSTTHQLDATGGAYRPIWIIRVSDWKKVPGTEAINGYHTLSYCWKQSREVVRKDQDKQEYYLLDEGHHFIIERIVERHRFRHFFRPHTKVNKWYVTYEQLAQQVCQDYQIDYIWYDKICIDQSSKQAKHAELKQIHLIYGNARYTLAFVPEIHVYDSADFEKMALNLVTATRQKALADMVQSRWWKPSWTLEEIMTSKRILVVGTDTKLWQHSLHTDTIPTTEEMRMHGGSVNEALIQAHFRTSTKPHDMIFALANTFPSVFDHMELNYDSIFQLIVNSFYRYLALSDLSSLCFKSNLLPNGKGGYDIHRKNIMQDFNMPSWAGVDGIHIPNRIKITHQLSHPPHCINNTDIKIHMTSKHFWKIPITQYKYGCFSSTLSSTSTGTADEQEEDQLYHQFITAAAVGN</sequence>
<accession>A0AAD5KEP9</accession>
<protein>
    <recommendedName>
        <fullName evidence="1">Heterokaryon incompatibility domain-containing protein</fullName>
    </recommendedName>
</protein>
<reference evidence="2" key="1">
    <citation type="journal article" date="2022" name="IScience">
        <title>Evolution of zygomycete secretomes and the origins of terrestrial fungal ecologies.</title>
        <authorList>
            <person name="Chang Y."/>
            <person name="Wang Y."/>
            <person name="Mondo S."/>
            <person name="Ahrendt S."/>
            <person name="Andreopoulos W."/>
            <person name="Barry K."/>
            <person name="Beard J."/>
            <person name="Benny G.L."/>
            <person name="Blankenship S."/>
            <person name="Bonito G."/>
            <person name="Cuomo C."/>
            <person name="Desiro A."/>
            <person name="Gervers K.A."/>
            <person name="Hundley H."/>
            <person name="Kuo A."/>
            <person name="LaButti K."/>
            <person name="Lang B.F."/>
            <person name="Lipzen A."/>
            <person name="O'Donnell K."/>
            <person name="Pangilinan J."/>
            <person name="Reynolds N."/>
            <person name="Sandor L."/>
            <person name="Smith M.E."/>
            <person name="Tsang A."/>
            <person name="Grigoriev I.V."/>
            <person name="Stajich J.E."/>
            <person name="Spatafora J.W."/>
        </authorList>
    </citation>
    <scope>NUCLEOTIDE SEQUENCE</scope>
    <source>
        <strain evidence="2">RSA 2281</strain>
    </source>
</reference>
<evidence type="ECO:0000259" key="1">
    <source>
        <dbReference type="Pfam" id="PF06985"/>
    </source>
</evidence>
<gene>
    <name evidence="2" type="ORF">BDA99DRAFT_535764</name>
</gene>
<dbReference type="PANTHER" id="PTHR33112:SF12">
    <property type="entry name" value="HETEROKARYON INCOMPATIBILITY DOMAIN-CONTAINING PROTEIN"/>
    <property type="match status" value="1"/>
</dbReference>
<evidence type="ECO:0000313" key="3">
    <source>
        <dbReference type="Proteomes" id="UP001209540"/>
    </source>
</evidence>